<feature type="region of interest" description="Disordered" evidence="7">
    <location>
        <begin position="1"/>
        <end position="83"/>
    </location>
</feature>
<dbReference type="SMART" id="SM00360">
    <property type="entry name" value="RRM"/>
    <property type="match status" value="1"/>
</dbReference>
<evidence type="ECO:0000259" key="8">
    <source>
        <dbReference type="PROSITE" id="PS50102"/>
    </source>
</evidence>
<dbReference type="PROSITE" id="PS50102">
    <property type="entry name" value="RRM"/>
    <property type="match status" value="1"/>
</dbReference>
<dbReference type="PANTHER" id="PTHR15481:SF0">
    <property type="entry name" value="LD23870P-RELATED"/>
    <property type="match status" value="1"/>
</dbReference>
<dbReference type="SUPFAM" id="SSF50998">
    <property type="entry name" value="Quinoprotein alcohol dehydrogenase-like"/>
    <property type="match status" value="1"/>
</dbReference>
<protein>
    <submittedName>
        <fullName evidence="9">WSC-domain-containing protein</fullName>
    </submittedName>
</protein>
<dbReference type="GO" id="GO:0003723">
    <property type="term" value="F:RNA binding"/>
    <property type="evidence" value="ECO:0007669"/>
    <property type="project" value="UniProtKB-UniRule"/>
</dbReference>
<dbReference type="InterPro" id="IPR012677">
    <property type="entry name" value="Nucleotide-bd_a/b_plait_sf"/>
</dbReference>
<comment type="subcellular location">
    <subcellularLocation>
        <location evidence="1">Nucleus</location>
    </subcellularLocation>
</comment>
<dbReference type="SUPFAM" id="SSF54928">
    <property type="entry name" value="RNA-binding domain, RBD"/>
    <property type="match status" value="1"/>
</dbReference>
<dbReference type="GO" id="GO:0005737">
    <property type="term" value="C:cytoplasm"/>
    <property type="evidence" value="ECO:0007669"/>
    <property type="project" value="TreeGrafter"/>
</dbReference>
<feature type="compositionally biased region" description="Basic residues" evidence="7">
    <location>
        <begin position="43"/>
        <end position="68"/>
    </location>
</feature>
<proteinExistence type="predicted"/>
<evidence type="ECO:0000256" key="3">
    <source>
        <dbReference type="ARBA" id="ARBA00022884"/>
    </source>
</evidence>
<dbReference type="Gene3D" id="3.30.70.330">
    <property type="match status" value="1"/>
</dbReference>
<reference evidence="9 10" key="1">
    <citation type="submission" date="2018-10" db="EMBL/GenBank/DDBJ databases">
        <title>Fifty Aureobasidium pullulans genomes reveal a recombining polyextremotolerant generalist.</title>
        <authorList>
            <person name="Gostincar C."/>
            <person name="Turk M."/>
            <person name="Zajc J."/>
            <person name="Gunde-Cimerman N."/>
        </authorList>
    </citation>
    <scope>NUCLEOTIDE SEQUENCE [LARGE SCALE GENOMIC DNA]</scope>
    <source>
        <strain evidence="9 10">EXF-3380</strain>
    </source>
</reference>
<evidence type="ECO:0000313" key="10">
    <source>
        <dbReference type="Proteomes" id="UP000304947"/>
    </source>
</evidence>
<dbReference type="GO" id="GO:0005654">
    <property type="term" value="C:nucleoplasm"/>
    <property type="evidence" value="ECO:0007669"/>
    <property type="project" value="TreeGrafter"/>
</dbReference>
<gene>
    <name evidence="9" type="ORF">D6C83_07045</name>
</gene>
<accession>A0A4T0BDP8</accession>
<keyword evidence="2" id="KW-0507">mRNA processing</keyword>
<evidence type="ECO:0000256" key="7">
    <source>
        <dbReference type="SAM" id="MobiDB-lite"/>
    </source>
</evidence>
<dbReference type="InterPro" id="IPR034201">
    <property type="entry name" value="RNPS1_RRM"/>
</dbReference>
<comment type="caution">
    <text evidence="9">The sequence shown here is derived from an EMBL/GenBank/DDBJ whole genome shotgun (WGS) entry which is preliminary data.</text>
</comment>
<dbReference type="InterPro" id="IPR000504">
    <property type="entry name" value="RRM_dom"/>
</dbReference>
<dbReference type="EMBL" id="QZBU01002820">
    <property type="protein sequence ID" value="TIA31648.1"/>
    <property type="molecule type" value="Genomic_DNA"/>
</dbReference>
<sequence>MPSRSPTPRGDARSRSPDSRASRSLSRSPRRSISPRPSPSPTRRSRTRTRSPAHSRSRSRSYRARSTSRGRDRSPTPPMPRSSKIVIEKLTKNVTPAHLNEIFSTYGAIADLDMPLNKSFNTNRGTAYILYATPEAAERAIAHMHEGQLDGAKIGVSIVLPRRRFSRSPPARRPPPNRFGEPHRYRDMAAAAAGGRGGGGGGGGGGRGGGRRGRGGDDGDTYRPGPARDAPPRNRSYSPRSRSPSRSRSRSATRSPPPRRRGGSPRGGGGGGRGNGGGDNGRSGYQTNHNMDPSVVAGASFGQLWRAALPGNFNGIGPEQIFSQPLVYTGDDGIQYVYIATTQNNLYKINAKTGAIVKSRNMHVPFLTADLDGCVDINPSVGVTATGVIDPSTGIWYLTSKTYSDQFQDGAFTVKSPPGRLNGRYYFHAINTADLSEASGFPKLIDGLQFRNNPNRMFQGGNTHARPGMLQVGDYIYTGWASHCVQYNFTGALIGFHRTTGAVVEAFAMEGGPEANTVKGAGVWMSGGGLSYDKGSIFIASGNGYASQLKSTGDALPGRQPPTALEEAAVNFVVGGDGSLTPVDFFMPWEKTQLDGADKDLGTTPLEILPSNVFSCANVKRMGVVTGKSGKTYWLNLDNLGGYQMGPNRLDAAVQVYQNENSVYAGAGVMPLGGGYVYINVIQYQTHVFKFSCSAGGDPQFTLVSNTPEKNAYILGVGHGTTTSLNGQEGT</sequence>
<evidence type="ECO:0000313" key="9">
    <source>
        <dbReference type="EMBL" id="TIA31648.1"/>
    </source>
</evidence>
<dbReference type="InterPro" id="IPR015943">
    <property type="entry name" value="WD40/YVTN_repeat-like_dom_sf"/>
</dbReference>
<feature type="compositionally biased region" description="Gly residues" evidence="7">
    <location>
        <begin position="264"/>
        <end position="281"/>
    </location>
</feature>
<feature type="domain" description="RRM" evidence="8">
    <location>
        <begin position="83"/>
        <end position="161"/>
    </location>
</feature>
<evidence type="ECO:0000256" key="2">
    <source>
        <dbReference type="ARBA" id="ARBA00022664"/>
    </source>
</evidence>
<dbReference type="Pfam" id="PF00076">
    <property type="entry name" value="RRM_1"/>
    <property type="match status" value="1"/>
</dbReference>
<dbReference type="CDD" id="cd12365">
    <property type="entry name" value="RRM_RNPS1"/>
    <property type="match status" value="1"/>
</dbReference>
<evidence type="ECO:0000256" key="4">
    <source>
        <dbReference type="ARBA" id="ARBA00023187"/>
    </source>
</evidence>
<feature type="compositionally biased region" description="Low complexity" evidence="7">
    <location>
        <begin position="233"/>
        <end position="242"/>
    </location>
</feature>
<feature type="compositionally biased region" description="Low complexity" evidence="7">
    <location>
        <begin position="22"/>
        <end position="35"/>
    </location>
</feature>
<keyword evidence="5" id="KW-0539">Nucleus</keyword>
<dbReference type="AlphaFoldDB" id="A0A4T0BDP8"/>
<feature type="compositionally biased region" description="Gly residues" evidence="7">
    <location>
        <begin position="194"/>
        <end position="208"/>
    </location>
</feature>
<feature type="non-terminal residue" evidence="9">
    <location>
        <position position="731"/>
    </location>
</feature>
<dbReference type="InterPro" id="IPR035979">
    <property type="entry name" value="RBD_domain_sf"/>
</dbReference>
<evidence type="ECO:0000256" key="5">
    <source>
        <dbReference type="ARBA" id="ARBA00023242"/>
    </source>
</evidence>
<feature type="compositionally biased region" description="Basic and acidic residues" evidence="7">
    <location>
        <begin position="10"/>
        <end position="21"/>
    </location>
</feature>
<name>A0A4T0BDP8_AURPU</name>
<evidence type="ECO:0000256" key="1">
    <source>
        <dbReference type="ARBA" id="ARBA00004123"/>
    </source>
</evidence>
<dbReference type="GO" id="GO:0061574">
    <property type="term" value="C:ASAP complex"/>
    <property type="evidence" value="ECO:0007669"/>
    <property type="project" value="TreeGrafter"/>
</dbReference>
<feature type="compositionally biased region" description="Basic residues" evidence="7">
    <location>
        <begin position="243"/>
        <end position="263"/>
    </location>
</feature>
<dbReference type="Gene3D" id="2.130.10.10">
    <property type="entry name" value="YVTN repeat-like/Quinoprotein amine dehydrogenase"/>
    <property type="match status" value="1"/>
</dbReference>
<feature type="region of interest" description="Disordered" evidence="7">
    <location>
        <begin position="191"/>
        <end position="291"/>
    </location>
</feature>
<dbReference type="PANTHER" id="PTHR15481">
    <property type="entry name" value="RIBONUCLEIC ACID BINDING PROTEIN S1"/>
    <property type="match status" value="1"/>
</dbReference>
<organism evidence="9 10">
    <name type="scientific">Aureobasidium pullulans</name>
    <name type="common">Black yeast</name>
    <name type="synonym">Pullularia pullulans</name>
    <dbReference type="NCBI Taxonomy" id="5580"/>
    <lineage>
        <taxon>Eukaryota</taxon>
        <taxon>Fungi</taxon>
        <taxon>Dikarya</taxon>
        <taxon>Ascomycota</taxon>
        <taxon>Pezizomycotina</taxon>
        <taxon>Dothideomycetes</taxon>
        <taxon>Dothideomycetidae</taxon>
        <taxon>Dothideales</taxon>
        <taxon>Saccotheciaceae</taxon>
        <taxon>Aureobasidium</taxon>
    </lineage>
</organism>
<dbReference type="Proteomes" id="UP000304947">
    <property type="component" value="Unassembled WGS sequence"/>
</dbReference>
<evidence type="ECO:0000256" key="6">
    <source>
        <dbReference type="PROSITE-ProRule" id="PRU00176"/>
    </source>
</evidence>
<dbReference type="InterPro" id="IPR011047">
    <property type="entry name" value="Quinoprotein_ADH-like_sf"/>
</dbReference>
<dbReference type="GO" id="GO:0000398">
    <property type="term" value="P:mRNA splicing, via spliceosome"/>
    <property type="evidence" value="ECO:0007669"/>
    <property type="project" value="TreeGrafter"/>
</dbReference>
<keyword evidence="3 6" id="KW-0694">RNA-binding</keyword>
<keyword evidence="4" id="KW-0508">mRNA splicing</keyword>